<feature type="compositionally biased region" description="Low complexity" evidence="1">
    <location>
        <begin position="1"/>
        <end position="12"/>
    </location>
</feature>
<dbReference type="Proteomes" id="UP001194580">
    <property type="component" value="Unassembled WGS sequence"/>
</dbReference>
<sequence>MTDPTNPANAPLPSSPPPLSPEERVSITKPISKSILKGDRVFNDRRQVEPLTPPATPQASGPEFSDKDTLSDPLSRQTTPERDDDDSIATPERGDNGSTATSDDDDNFLEGAGLSLGNQVDPVNQLVELEVQASPCLDTQGSTSHPSTEFTSTKSDISIHDDPPYKTTTTTAAAAAATVIDSGTSGSSSLETTNTVSKSIATALSQAKNETITTVSSTFANEDTASTESPISAATESSISAAVETTTLVDNASATTPAPAPTPVSIPRKNVPAKQEK</sequence>
<feature type="region of interest" description="Disordered" evidence="1">
    <location>
        <begin position="1"/>
        <end position="117"/>
    </location>
</feature>
<keyword evidence="3" id="KW-1185">Reference proteome</keyword>
<evidence type="ECO:0000256" key="1">
    <source>
        <dbReference type="SAM" id="MobiDB-lite"/>
    </source>
</evidence>
<comment type="caution">
    <text evidence="2">The sequence shown here is derived from an EMBL/GenBank/DDBJ whole genome shotgun (WGS) entry which is preliminary data.</text>
</comment>
<reference evidence="2" key="1">
    <citation type="journal article" date="2020" name="Fungal Divers.">
        <title>Resolving the Mortierellaceae phylogeny through synthesis of multi-gene phylogenetics and phylogenomics.</title>
        <authorList>
            <person name="Vandepol N."/>
            <person name="Liber J."/>
            <person name="Desiro A."/>
            <person name="Na H."/>
            <person name="Kennedy M."/>
            <person name="Barry K."/>
            <person name="Grigoriev I.V."/>
            <person name="Miller A.N."/>
            <person name="O'Donnell K."/>
            <person name="Stajich J.E."/>
            <person name="Bonito G."/>
        </authorList>
    </citation>
    <scope>NUCLEOTIDE SEQUENCE</scope>
    <source>
        <strain evidence="2">NRRL 28262</strain>
    </source>
</reference>
<evidence type="ECO:0000313" key="2">
    <source>
        <dbReference type="EMBL" id="KAG0278593.1"/>
    </source>
</evidence>
<protein>
    <submittedName>
        <fullName evidence="2">Uncharacterized protein</fullName>
    </submittedName>
</protein>
<gene>
    <name evidence="2" type="ORF">BGZ95_003633</name>
</gene>
<organism evidence="2 3">
    <name type="scientific">Linnemannia exigua</name>
    <dbReference type="NCBI Taxonomy" id="604196"/>
    <lineage>
        <taxon>Eukaryota</taxon>
        <taxon>Fungi</taxon>
        <taxon>Fungi incertae sedis</taxon>
        <taxon>Mucoromycota</taxon>
        <taxon>Mortierellomycotina</taxon>
        <taxon>Mortierellomycetes</taxon>
        <taxon>Mortierellales</taxon>
        <taxon>Mortierellaceae</taxon>
        <taxon>Linnemannia</taxon>
    </lineage>
</organism>
<feature type="compositionally biased region" description="Basic and acidic residues" evidence="1">
    <location>
        <begin position="36"/>
        <end position="48"/>
    </location>
</feature>
<feature type="region of interest" description="Disordered" evidence="1">
    <location>
        <begin position="136"/>
        <end position="166"/>
    </location>
</feature>
<accession>A0AAD4H966</accession>
<name>A0AAD4H966_9FUNG</name>
<evidence type="ECO:0000313" key="3">
    <source>
        <dbReference type="Proteomes" id="UP001194580"/>
    </source>
</evidence>
<feature type="region of interest" description="Disordered" evidence="1">
    <location>
        <begin position="250"/>
        <end position="277"/>
    </location>
</feature>
<proteinExistence type="predicted"/>
<feature type="compositionally biased region" description="Polar residues" evidence="1">
    <location>
        <begin position="137"/>
        <end position="156"/>
    </location>
</feature>
<dbReference type="EMBL" id="JAAAIL010000184">
    <property type="protein sequence ID" value="KAG0278593.1"/>
    <property type="molecule type" value="Genomic_DNA"/>
</dbReference>
<dbReference type="AlphaFoldDB" id="A0AAD4H966"/>